<dbReference type="SFLD" id="SFLDG01129">
    <property type="entry name" value="C1.5:_HAD__Beta-PGM__Phosphata"/>
    <property type="match status" value="1"/>
</dbReference>
<dbReference type="EMBL" id="SOCP01000011">
    <property type="protein sequence ID" value="TDV46077.1"/>
    <property type="molecule type" value="Genomic_DNA"/>
</dbReference>
<dbReference type="GO" id="GO:0016787">
    <property type="term" value="F:hydrolase activity"/>
    <property type="evidence" value="ECO:0007669"/>
    <property type="project" value="UniProtKB-KW"/>
</dbReference>
<name>A0A4R7VAV8_9PSEU</name>
<dbReference type="SUPFAM" id="SSF56784">
    <property type="entry name" value="HAD-like"/>
    <property type="match status" value="1"/>
</dbReference>
<dbReference type="NCBIfam" id="TIGR01509">
    <property type="entry name" value="HAD-SF-IA-v3"/>
    <property type="match status" value="1"/>
</dbReference>
<gene>
    <name evidence="1" type="ORF">CLV71_11135</name>
</gene>
<dbReference type="InterPro" id="IPR023214">
    <property type="entry name" value="HAD_sf"/>
</dbReference>
<comment type="caution">
    <text evidence="1">The sequence shown here is derived from an EMBL/GenBank/DDBJ whole genome shotgun (WGS) entry which is preliminary data.</text>
</comment>
<evidence type="ECO:0000313" key="2">
    <source>
        <dbReference type="Proteomes" id="UP000294927"/>
    </source>
</evidence>
<reference evidence="1 2" key="1">
    <citation type="submission" date="2019-03" db="EMBL/GenBank/DDBJ databases">
        <title>Genomic Encyclopedia of Archaeal and Bacterial Type Strains, Phase II (KMG-II): from individual species to whole genera.</title>
        <authorList>
            <person name="Goeker M."/>
        </authorList>
    </citation>
    <scope>NUCLEOTIDE SEQUENCE [LARGE SCALE GENOMIC DNA]</scope>
    <source>
        <strain evidence="1 2">DSM 45499</strain>
    </source>
</reference>
<dbReference type="InterPro" id="IPR036412">
    <property type="entry name" value="HAD-like_sf"/>
</dbReference>
<dbReference type="PANTHER" id="PTHR18901">
    <property type="entry name" value="2-DEOXYGLUCOSE-6-PHOSPHATE PHOSPHATASE 2"/>
    <property type="match status" value="1"/>
</dbReference>
<evidence type="ECO:0000313" key="1">
    <source>
        <dbReference type="EMBL" id="TDV46077.1"/>
    </source>
</evidence>
<dbReference type="PANTHER" id="PTHR18901:SF38">
    <property type="entry name" value="PSEUDOURIDINE-5'-PHOSPHATASE"/>
    <property type="match status" value="1"/>
</dbReference>
<dbReference type="SFLD" id="SFLDS00003">
    <property type="entry name" value="Haloacid_Dehalogenase"/>
    <property type="match status" value="1"/>
</dbReference>
<keyword evidence="2" id="KW-1185">Reference proteome</keyword>
<dbReference type="Proteomes" id="UP000294927">
    <property type="component" value="Unassembled WGS sequence"/>
</dbReference>
<dbReference type="PRINTS" id="PR00413">
    <property type="entry name" value="HADHALOGNASE"/>
</dbReference>
<dbReference type="Gene3D" id="3.40.50.1000">
    <property type="entry name" value="HAD superfamily/HAD-like"/>
    <property type="match status" value="1"/>
</dbReference>
<dbReference type="Pfam" id="PF13419">
    <property type="entry name" value="HAD_2"/>
    <property type="match status" value="1"/>
</dbReference>
<dbReference type="InterPro" id="IPR006439">
    <property type="entry name" value="HAD-SF_hydro_IA"/>
</dbReference>
<keyword evidence="1" id="KW-0378">Hydrolase</keyword>
<proteinExistence type="predicted"/>
<sequence length="231" mass="24706">MAGYSGHTAGMGMDALVFDFDGLLMDTETTSLLAWQDLWRWHGLELDVAGFFARHGGDVTAERYAALAAAVGPAYDQDASHARRQAVRTELYAALELSAGIGPWLDDAEALGIRLAVASSSPREWIDGHLDRIGQRDRFELLACGDEVRAAKPAPDVYLLALSRLGVPAERALAFEDTVHGVAAAQAAGLRCVAIPHPNADPALFTTADVLLTSAAEISLESVIARAERRQ</sequence>
<dbReference type="InterPro" id="IPR041492">
    <property type="entry name" value="HAD_2"/>
</dbReference>
<protein>
    <submittedName>
        <fullName evidence="1">Putative hydrolase of the HAD superfamily</fullName>
    </submittedName>
</protein>
<accession>A0A4R7VAV8</accession>
<organism evidence="1 2">
    <name type="scientific">Actinophytocola oryzae</name>
    <dbReference type="NCBI Taxonomy" id="502181"/>
    <lineage>
        <taxon>Bacteria</taxon>
        <taxon>Bacillati</taxon>
        <taxon>Actinomycetota</taxon>
        <taxon>Actinomycetes</taxon>
        <taxon>Pseudonocardiales</taxon>
        <taxon>Pseudonocardiaceae</taxon>
    </lineage>
</organism>
<dbReference type="Gene3D" id="1.10.150.240">
    <property type="entry name" value="Putative phosphatase, domain 2"/>
    <property type="match status" value="1"/>
</dbReference>
<dbReference type="InterPro" id="IPR023198">
    <property type="entry name" value="PGP-like_dom2"/>
</dbReference>
<dbReference type="AlphaFoldDB" id="A0A4R7VAV8"/>